<name>A0A370THD6_9HELO</name>
<organism evidence="2 3">
    <name type="scientific">Venustampulla echinocandica</name>
    <dbReference type="NCBI Taxonomy" id="2656787"/>
    <lineage>
        <taxon>Eukaryota</taxon>
        <taxon>Fungi</taxon>
        <taxon>Dikarya</taxon>
        <taxon>Ascomycota</taxon>
        <taxon>Pezizomycotina</taxon>
        <taxon>Leotiomycetes</taxon>
        <taxon>Helotiales</taxon>
        <taxon>Pleuroascaceae</taxon>
        <taxon>Venustampulla</taxon>
    </lineage>
</organism>
<comment type="caution">
    <text evidence="2">The sequence shown here is derived from an EMBL/GenBank/DDBJ whole genome shotgun (WGS) entry which is preliminary data.</text>
</comment>
<feature type="compositionally biased region" description="Polar residues" evidence="1">
    <location>
        <begin position="78"/>
        <end position="89"/>
    </location>
</feature>
<protein>
    <submittedName>
        <fullName evidence="2">Uncharacterized protein</fullName>
    </submittedName>
</protein>
<evidence type="ECO:0000313" key="3">
    <source>
        <dbReference type="Proteomes" id="UP000254866"/>
    </source>
</evidence>
<keyword evidence="3" id="KW-1185">Reference proteome</keyword>
<sequence>MVWDGGGGRDLRESARTAGTRGGRQQDPERRVVDYEERLWVLIPRGLEEQSEIEAQEAVEGFVDVECRNPNIDLERSTPMNGSSTTTTATERDSWNALTRRGHRFERLQLKCGRRREEIQTGTGGTGARVGRERG</sequence>
<evidence type="ECO:0000256" key="1">
    <source>
        <dbReference type="SAM" id="MobiDB-lite"/>
    </source>
</evidence>
<feature type="region of interest" description="Disordered" evidence="1">
    <location>
        <begin position="70"/>
        <end position="96"/>
    </location>
</feature>
<dbReference type="EMBL" id="NPIC01000007">
    <property type="protein sequence ID" value="RDL34606.1"/>
    <property type="molecule type" value="Genomic_DNA"/>
</dbReference>
<dbReference type="Proteomes" id="UP000254866">
    <property type="component" value="Unassembled WGS sequence"/>
</dbReference>
<feature type="region of interest" description="Disordered" evidence="1">
    <location>
        <begin position="116"/>
        <end position="135"/>
    </location>
</feature>
<accession>A0A370THD6</accession>
<proteinExistence type="predicted"/>
<reference evidence="2 3" key="1">
    <citation type="journal article" date="2018" name="IMA Fungus">
        <title>IMA Genome-F 9: Draft genome sequence of Annulohypoxylon stygium, Aspergillus mulundensis, Berkeleyomyces basicola (syn. Thielaviopsis basicola), Ceratocystis smalleyi, two Cercospora beticola strains, Coleophoma cylindrospora, Fusarium fracticaudum, Phialophora cf. hyalina, and Morchella septimelata.</title>
        <authorList>
            <person name="Wingfield B.D."/>
            <person name="Bills G.F."/>
            <person name="Dong Y."/>
            <person name="Huang W."/>
            <person name="Nel W.J."/>
            <person name="Swalarsk-Parry B.S."/>
            <person name="Vaghefi N."/>
            <person name="Wilken P.M."/>
            <person name="An Z."/>
            <person name="de Beer Z.W."/>
            <person name="De Vos L."/>
            <person name="Chen L."/>
            <person name="Duong T.A."/>
            <person name="Gao Y."/>
            <person name="Hammerbacher A."/>
            <person name="Kikkert J.R."/>
            <person name="Li Y."/>
            <person name="Li H."/>
            <person name="Li K."/>
            <person name="Li Q."/>
            <person name="Liu X."/>
            <person name="Ma X."/>
            <person name="Naidoo K."/>
            <person name="Pethybridge S.J."/>
            <person name="Sun J."/>
            <person name="Steenkamp E.T."/>
            <person name="van der Nest M.A."/>
            <person name="van Wyk S."/>
            <person name="Wingfield M.J."/>
            <person name="Xiong C."/>
            <person name="Yue Q."/>
            <person name="Zhang X."/>
        </authorList>
    </citation>
    <scope>NUCLEOTIDE SEQUENCE [LARGE SCALE GENOMIC DNA]</scope>
    <source>
        <strain evidence="2 3">BP 5553</strain>
    </source>
</reference>
<dbReference type="AlphaFoldDB" id="A0A370THD6"/>
<feature type="region of interest" description="Disordered" evidence="1">
    <location>
        <begin position="1"/>
        <end position="30"/>
    </location>
</feature>
<dbReference type="RefSeq" id="XP_031867588.1">
    <property type="nucleotide sequence ID" value="XM_032016357.1"/>
</dbReference>
<dbReference type="GeneID" id="43600583"/>
<evidence type="ECO:0000313" key="2">
    <source>
        <dbReference type="EMBL" id="RDL34606.1"/>
    </source>
</evidence>
<gene>
    <name evidence="2" type="ORF">BP5553_07734</name>
</gene>